<evidence type="ECO:0000256" key="4">
    <source>
        <dbReference type="ARBA" id="ARBA00022989"/>
    </source>
</evidence>
<keyword evidence="4 6" id="KW-1133">Transmembrane helix</keyword>
<comment type="caution">
    <text evidence="8">The sequence shown here is derived from an EMBL/GenBank/DDBJ whole genome shotgun (WGS) entry which is preliminary data.</text>
</comment>
<keyword evidence="9" id="KW-1185">Reference proteome</keyword>
<dbReference type="AlphaFoldDB" id="A0AAN7SSD0"/>
<feature type="domain" description="CWH43-like N-terminal" evidence="7">
    <location>
        <begin position="2"/>
        <end position="208"/>
    </location>
</feature>
<evidence type="ECO:0000256" key="2">
    <source>
        <dbReference type="ARBA" id="ARBA00006565"/>
    </source>
</evidence>
<sequence>MTYIIAVIKKDVNPIFPYISDSGTFSPESCIFGQMLNTGAILMVMLIYVRHRQISYICEKHNLQHLVKSKNLISSWFGGLGAFGITIVGNFQETNVFFVHIIGAFLSFGFGAVWQVLQTWISFKVFPYSGTTSQNKIRFFFSTICVFSFVTSSFCGLLGWFYFTGDDPTKWRKNDGGFAFHIISTISEWINAVIFAAFVLTFAPELKNVGFEEPRIRIWEKVVVESVVISQSTLSNGEEFDRY</sequence>
<comment type="subcellular location">
    <subcellularLocation>
        <location evidence="1">Endomembrane system</location>
        <topology evidence="1">Multi-pass membrane protein</topology>
    </subcellularLocation>
</comment>
<proteinExistence type="inferred from homology"/>
<evidence type="ECO:0000259" key="7">
    <source>
        <dbReference type="Pfam" id="PF10277"/>
    </source>
</evidence>
<feature type="transmembrane region" description="Helical" evidence="6">
    <location>
        <begin position="137"/>
        <end position="163"/>
    </location>
</feature>
<dbReference type="EMBL" id="JARPUR010000002">
    <property type="protein sequence ID" value="KAK4883710.1"/>
    <property type="molecule type" value="Genomic_DNA"/>
</dbReference>
<evidence type="ECO:0000313" key="9">
    <source>
        <dbReference type="Proteomes" id="UP001353858"/>
    </source>
</evidence>
<comment type="similarity">
    <text evidence="2">Belongs to the DRAM/TMEM150 family.</text>
</comment>
<reference evidence="9" key="1">
    <citation type="submission" date="2023-01" db="EMBL/GenBank/DDBJ databases">
        <title>Key to firefly adult light organ development and bioluminescence: homeobox transcription factors regulate luciferase expression and transportation to peroxisome.</title>
        <authorList>
            <person name="Fu X."/>
        </authorList>
    </citation>
    <scope>NUCLEOTIDE SEQUENCE [LARGE SCALE GENOMIC DNA]</scope>
</reference>
<organism evidence="8 9">
    <name type="scientific">Aquatica leii</name>
    <dbReference type="NCBI Taxonomy" id="1421715"/>
    <lineage>
        <taxon>Eukaryota</taxon>
        <taxon>Metazoa</taxon>
        <taxon>Ecdysozoa</taxon>
        <taxon>Arthropoda</taxon>
        <taxon>Hexapoda</taxon>
        <taxon>Insecta</taxon>
        <taxon>Pterygota</taxon>
        <taxon>Neoptera</taxon>
        <taxon>Endopterygota</taxon>
        <taxon>Coleoptera</taxon>
        <taxon>Polyphaga</taxon>
        <taxon>Elateriformia</taxon>
        <taxon>Elateroidea</taxon>
        <taxon>Lampyridae</taxon>
        <taxon>Luciolinae</taxon>
        <taxon>Aquatica</taxon>
    </lineage>
</organism>
<feature type="transmembrane region" description="Helical" evidence="6">
    <location>
        <begin position="31"/>
        <end position="51"/>
    </location>
</feature>
<dbReference type="InterPro" id="IPR019402">
    <property type="entry name" value="CWH43_N"/>
</dbReference>
<feature type="transmembrane region" description="Helical" evidence="6">
    <location>
        <begin position="97"/>
        <end position="117"/>
    </location>
</feature>
<name>A0AAN7SSD0_9COLE</name>
<accession>A0AAN7SSD0</accession>
<dbReference type="Pfam" id="PF10277">
    <property type="entry name" value="Frag1"/>
    <property type="match status" value="1"/>
</dbReference>
<evidence type="ECO:0000256" key="5">
    <source>
        <dbReference type="ARBA" id="ARBA00023136"/>
    </source>
</evidence>
<feature type="transmembrane region" description="Helical" evidence="6">
    <location>
        <begin position="178"/>
        <end position="203"/>
    </location>
</feature>
<evidence type="ECO:0000256" key="6">
    <source>
        <dbReference type="SAM" id="Phobius"/>
    </source>
</evidence>
<dbReference type="InterPro" id="IPR050911">
    <property type="entry name" value="DRAM/TMEM150_Autophagy_Mod"/>
</dbReference>
<dbReference type="GO" id="GO:0012505">
    <property type="term" value="C:endomembrane system"/>
    <property type="evidence" value="ECO:0007669"/>
    <property type="project" value="UniProtKB-SubCell"/>
</dbReference>
<gene>
    <name evidence="8" type="ORF">RN001_007029</name>
</gene>
<dbReference type="PANTHER" id="PTHR21324:SF2">
    <property type="entry name" value="EG:22E5.9 PROTEIN"/>
    <property type="match status" value="1"/>
</dbReference>
<dbReference type="PANTHER" id="PTHR21324">
    <property type="entry name" value="FASTING-INDUCIBLE INTEGRAL MEMBRANE PROTEIN TM6P1-RELATED"/>
    <property type="match status" value="1"/>
</dbReference>
<evidence type="ECO:0000256" key="3">
    <source>
        <dbReference type="ARBA" id="ARBA00022692"/>
    </source>
</evidence>
<evidence type="ECO:0000256" key="1">
    <source>
        <dbReference type="ARBA" id="ARBA00004127"/>
    </source>
</evidence>
<keyword evidence="5 6" id="KW-0472">Membrane</keyword>
<dbReference type="Proteomes" id="UP001353858">
    <property type="component" value="Unassembled WGS sequence"/>
</dbReference>
<feature type="transmembrane region" description="Helical" evidence="6">
    <location>
        <begin position="72"/>
        <end position="91"/>
    </location>
</feature>
<protein>
    <recommendedName>
        <fullName evidence="7">CWH43-like N-terminal domain-containing protein</fullName>
    </recommendedName>
</protein>
<evidence type="ECO:0000313" key="8">
    <source>
        <dbReference type="EMBL" id="KAK4883710.1"/>
    </source>
</evidence>
<keyword evidence="3 6" id="KW-0812">Transmembrane</keyword>